<evidence type="ECO:0000313" key="4">
    <source>
        <dbReference type="Proteomes" id="UP000198771"/>
    </source>
</evidence>
<proteinExistence type="predicted"/>
<dbReference type="STRING" id="617002.SAMN05660653_02960"/>
<dbReference type="RefSeq" id="WP_092123444.1">
    <property type="nucleotide sequence ID" value="NZ_FMXO01000019.1"/>
</dbReference>
<dbReference type="EMBL" id="FMXO01000019">
    <property type="protein sequence ID" value="SDB58392.1"/>
    <property type="molecule type" value="Genomic_DNA"/>
</dbReference>
<dbReference type="EC" id="2.7.13.3" evidence="2"/>
<dbReference type="Proteomes" id="UP000198771">
    <property type="component" value="Unassembled WGS sequence"/>
</dbReference>
<dbReference type="InterPro" id="IPR003661">
    <property type="entry name" value="HisK_dim/P_dom"/>
</dbReference>
<dbReference type="AlphaFoldDB" id="A0A1G6EM58"/>
<accession>A0A1G6EM58</accession>
<protein>
    <recommendedName>
        <fullName evidence="2">histidine kinase</fullName>
        <ecNumber evidence="2">2.7.13.3</ecNumber>
    </recommendedName>
</protein>
<gene>
    <name evidence="3" type="ORF">SAMN05660653_02960</name>
</gene>
<evidence type="ECO:0000313" key="3">
    <source>
        <dbReference type="EMBL" id="SDB58392.1"/>
    </source>
</evidence>
<comment type="catalytic activity">
    <reaction evidence="1">
        <text>ATP + protein L-histidine = ADP + protein N-phospho-L-histidine.</text>
        <dbReference type="EC" id="2.7.13.3"/>
    </reaction>
</comment>
<evidence type="ECO:0000256" key="1">
    <source>
        <dbReference type="ARBA" id="ARBA00000085"/>
    </source>
</evidence>
<dbReference type="OrthoDB" id="9800405at2"/>
<name>A0A1G6EM58_9BACT</name>
<organism evidence="3 4">
    <name type="scientific">Desulfonatronum thiosulfatophilum</name>
    <dbReference type="NCBI Taxonomy" id="617002"/>
    <lineage>
        <taxon>Bacteria</taxon>
        <taxon>Pseudomonadati</taxon>
        <taxon>Thermodesulfobacteriota</taxon>
        <taxon>Desulfovibrionia</taxon>
        <taxon>Desulfovibrionales</taxon>
        <taxon>Desulfonatronaceae</taxon>
        <taxon>Desulfonatronum</taxon>
    </lineage>
</organism>
<reference evidence="3 4" key="1">
    <citation type="submission" date="2016-10" db="EMBL/GenBank/DDBJ databases">
        <authorList>
            <person name="de Groot N.N."/>
        </authorList>
    </citation>
    <scope>NUCLEOTIDE SEQUENCE [LARGE SCALE GENOMIC DNA]</scope>
    <source>
        <strain evidence="3 4">ASO4-2</strain>
    </source>
</reference>
<dbReference type="CDD" id="cd00082">
    <property type="entry name" value="HisKA"/>
    <property type="match status" value="1"/>
</dbReference>
<sequence length="241" mass="27004">MVLSNSALGFALARSESAAGSVVNGIVHNMNNPLHALTMQTELFLKALDKDDLEAIRPNLREKCFRLQRIGEDLKSQLEALAWRDTYTSRNNQLIDPVHFGNWFLEFWRYHLFFKHNFSTTIVTDPAPPHIMAIPLAITWSLEEPLVTLLDLFQNTEPQISFKLQLTISPLTDGAAFQLYVAPESGPVQAPAQPIFNEFDVRSLTSSLGWDWKATLEGGSLSVQLIVPARPGVGENYERIG</sequence>
<dbReference type="GO" id="GO:0000155">
    <property type="term" value="F:phosphorelay sensor kinase activity"/>
    <property type="evidence" value="ECO:0007669"/>
    <property type="project" value="InterPro"/>
</dbReference>
<keyword evidence="4" id="KW-1185">Reference proteome</keyword>
<evidence type="ECO:0000256" key="2">
    <source>
        <dbReference type="ARBA" id="ARBA00012438"/>
    </source>
</evidence>